<dbReference type="PANTHER" id="PTHR38037:SF2">
    <property type="entry name" value="ATP-DEPENDENT ZINC PROTEASE DOMAIN-CONTAINING PROTEIN-RELATED"/>
    <property type="match status" value="1"/>
</dbReference>
<dbReference type="GO" id="GO:0006508">
    <property type="term" value="P:proteolysis"/>
    <property type="evidence" value="ECO:0007669"/>
    <property type="project" value="UniProtKB-KW"/>
</dbReference>
<evidence type="ECO:0000256" key="2">
    <source>
        <dbReference type="SAM" id="MobiDB-lite"/>
    </source>
</evidence>
<gene>
    <name evidence="4" type="ORF">H9850_10455</name>
</gene>
<feature type="region of interest" description="Disordered" evidence="2">
    <location>
        <begin position="362"/>
        <end position="421"/>
    </location>
</feature>
<keyword evidence="1" id="KW-0175">Coiled coil</keyword>
<evidence type="ECO:0000259" key="3">
    <source>
        <dbReference type="Pfam" id="PF05618"/>
    </source>
</evidence>
<keyword evidence="4" id="KW-0645">Protease</keyword>
<dbReference type="GO" id="GO:0008233">
    <property type="term" value="F:peptidase activity"/>
    <property type="evidence" value="ECO:0007669"/>
    <property type="project" value="UniProtKB-KW"/>
</dbReference>
<dbReference type="EMBL" id="DXEV01000208">
    <property type="protein sequence ID" value="HIX57874.1"/>
    <property type="molecule type" value="Genomic_DNA"/>
</dbReference>
<feature type="compositionally biased region" description="Low complexity" evidence="2">
    <location>
        <begin position="390"/>
        <end position="399"/>
    </location>
</feature>
<feature type="compositionally biased region" description="Basic and acidic residues" evidence="2">
    <location>
        <begin position="400"/>
        <end position="421"/>
    </location>
</feature>
<feature type="domain" description="Retropepsin-like aspartic endopeptidase" evidence="3">
    <location>
        <begin position="166"/>
        <end position="297"/>
    </location>
</feature>
<reference evidence="4" key="1">
    <citation type="journal article" date="2021" name="PeerJ">
        <title>Extensive microbial diversity within the chicken gut microbiome revealed by metagenomics and culture.</title>
        <authorList>
            <person name="Gilroy R."/>
            <person name="Ravi A."/>
            <person name="Getino M."/>
            <person name="Pursley I."/>
            <person name="Horton D.L."/>
            <person name="Alikhan N.F."/>
            <person name="Baker D."/>
            <person name="Gharbi K."/>
            <person name="Hall N."/>
            <person name="Watson M."/>
            <person name="Adriaenssens E.M."/>
            <person name="Foster-Nyarko E."/>
            <person name="Jarju S."/>
            <person name="Secka A."/>
            <person name="Antonio M."/>
            <person name="Oren A."/>
            <person name="Chaudhuri R.R."/>
            <person name="La Ragione R."/>
            <person name="Hildebrand F."/>
            <person name="Pallen M.J."/>
        </authorList>
    </citation>
    <scope>NUCLEOTIDE SEQUENCE</scope>
    <source>
        <strain evidence="4">USASDec5-558</strain>
    </source>
</reference>
<reference evidence="4" key="2">
    <citation type="submission" date="2021-04" db="EMBL/GenBank/DDBJ databases">
        <authorList>
            <person name="Gilroy R."/>
        </authorList>
    </citation>
    <scope>NUCLEOTIDE SEQUENCE</scope>
    <source>
        <strain evidence="4">USASDec5-558</strain>
    </source>
</reference>
<accession>A0A9D1WF93</accession>
<comment type="caution">
    <text evidence="4">The sequence shown here is derived from an EMBL/GenBank/DDBJ whole genome shotgun (WGS) entry which is preliminary data.</text>
</comment>
<dbReference type="PANTHER" id="PTHR38037">
    <property type="entry name" value="ZN_PROTEASE DOMAIN-CONTAINING PROTEIN"/>
    <property type="match status" value="1"/>
</dbReference>
<dbReference type="Proteomes" id="UP000886829">
    <property type="component" value="Unassembled WGS sequence"/>
</dbReference>
<sequence length="421" mass="46561">MNQLFSRWHNQFPYLPLTWASQGTKKAICSSILVLSSFVLGSTSAQSAEGDAPVSPLVSQEVVAQNRATNEHLLQMQGQIQSINEELSEQRANLGTLRAEIVAQREENDEYRRNFLNELKALRRQNQSLLDNLYDNNNLLLGKSDMAEVKPLRNYDLQTPDGKMYFGEDEYIYVKEADATFDARIDTGAAVSSISAKDITEFERNGKRWFRFTIEANDHSIEVEAPFVRTSNIRQSSSNKSIQRIVVSLNIKVGNYSTTSEFTLTDRSHMQYPLLIGRTMIQDIAVVDVSRDHIQGRNKDTYLILNTDDYDAAMKDGKDPNAEYKAKRASAAGQIAYPSNSYGSNLGPNSENALPVVRNARNNADTSNSSNSSNTSKSSDNASDSKESASQDAADSAEPQAKEPAPEAATSDKDAQADASK</sequence>
<evidence type="ECO:0000256" key="1">
    <source>
        <dbReference type="SAM" id="Coils"/>
    </source>
</evidence>
<dbReference type="InterPro" id="IPR008503">
    <property type="entry name" value="Asp_endopeptidase"/>
</dbReference>
<keyword evidence="4" id="KW-0378">Hydrolase</keyword>
<dbReference type="SUPFAM" id="SSF50630">
    <property type="entry name" value="Acid proteases"/>
    <property type="match status" value="1"/>
</dbReference>
<dbReference type="AlphaFoldDB" id="A0A9D1WF93"/>
<organism evidence="4 5">
    <name type="scientific">Candidatus Anaerobiospirillum pullistercoris</name>
    <dbReference type="NCBI Taxonomy" id="2838452"/>
    <lineage>
        <taxon>Bacteria</taxon>
        <taxon>Pseudomonadati</taxon>
        <taxon>Pseudomonadota</taxon>
        <taxon>Gammaproteobacteria</taxon>
        <taxon>Aeromonadales</taxon>
        <taxon>Succinivibrionaceae</taxon>
        <taxon>Anaerobiospirillum</taxon>
    </lineage>
</organism>
<dbReference type="InterPro" id="IPR021109">
    <property type="entry name" value="Peptidase_aspartic_dom_sf"/>
</dbReference>
<protein>
    <submittedName>
        <fullName evidence="4">ATP-dependent zinc protease</fullName>
    </submittedName>
</protein>
<name>A0A9D1WF93_9GAMM</name>
<dbReference type="Gene3D" id="2.40.70.10">
    <property type="entry name" value="Acid Proteases"/>
    <property type="match status" value="1"/>
</dbReference>
<dbReference type="Pfam" id="PF05618">
    <property type="entry name" value="Zn_protease"/>
    <property type="match status" value="1"/>
</dbReference>
<evidence type="ECO:0000313" key="4">
    <source>
        <dbReference type="EMBL" id="HIX57874.1"/>
    </source>
</evidence>
<feature type="compositionally biased region" description="Low complexity" evidence="2">
    <location>
        <begin position="362"/>
        <end position="382"/>
    </location>
</feature>
<proteinExistence type="predicted"/>
<feature type="coiled-coil region" evidence="1">
    <location>
        <begin position="73"/>
        <end position="132"/>
    </location>
</feature>
<evidence type="ECO:0000313" key="5">
    <source>
        <dbReference type="Proteomes" id="UP000886829"/>
    </source>
</evidence>